<comment type="caution">
    <text evidence="1">The sequence shown here is derived from an EMBL/GenBank/DDBJ whole genome shotgun (WGS) entry which is preliminary data.</text>
</comment>
<protein>
    <recommendedName>
        <fullName evidence="3">Sel1 repeat family protein</fullName>
    </recommendedName>
</protein>
<dbReference type="Gene3D" id="1.25.40.10">
    <property type="entry name" value="Tetratricopeptide repeat domain"/>
    <property type="match status" value="1"/>
</dbReference>
<dbReference type="AlphaFoldDB" id="A0A1A7REQ6"/>
<organism evidence="1 2">
    <name type="scientific">Acinetobacter gandensis</name>
    <dbReference type="NCBI Taxonomy" id="1443941"/>
    <lineage>
        <taxon>Bacteria</taxon>
        <taxon>Pseudomonadati</taxon>
        <taxon>Pseudomonadota</taxon>
        <taxon>Gammaproteobacteria</taxon>
        <taxon>Moraxellales</taxon>
        <taxon>Moraxellaceae</taxon>
        <taxon>Acinetobacter</taxon>
    </lineage>
</organism>
<dbReference type="Proteomes" id="UP000185753">
    <property type="component" value="Unassembled WGS sequence"/>
</dbReference>
<accession>A0A1A7REQ6</accession>
<name>A0A1A7REQ6_9GAMM</name>
<proteinExistence type="predicted"/>
<evidence type="ECO:0000313" key="1">
    <source>
        <dbReference type="EMBL" id="OBX29162.1"/>
    </source>
</evidence>
<dbReference type="EMBL" id="LZDS01000012">
    <property type="protein sequence ID" value="OBX29162.1"/>
    <property type="molecule type" value="Genomic_DNA"/>
</dbReference>
<dbReference type="RefSeq" id="WP_067763031.1">
    <property type="nucleotide sequence ID" value="NZ_JBLZYA010000003.1"/>
</dbReference>
<evidence type="ECO:0000313" key="2">
    <source>
        <dbReference type="Proteomes" id="UP000185753"/>
    </source>
</evidence>
<sequence>MIKQALQKISGVLFQHENSKLQGMHLLKPEAENDYTQGTYFEQLAIQRHQDFLIHHAIESEDQSPIDYRNAMWNFLSAALKGHKEAQYRIGVGYLNGELGLDRNYSHAQAWLNKAAAQGHSSALHALNQAYEELTF</sequence>
<dbReference type="SMART" id="SM00671">
    <property type="entry name" value="SEL1"/>
    <property type="match status" value="1"/>
</dbReference>
<dbReference type="STRING" id="1443941.A9J31_02425"/>
<dbReference type="Pfam" id="PF08238">
    <property type="entry name" value="Sel1"/>
    <property type="match status" value="2"/>
</dbReference>
<dbReference type="InterPro" id="IPR011990">
    <property type="entry name" value="TPR-like_helical_dom_sf"/>
</dbReference>
<gene>
    <name evidence="1" type="ORF">A9J31_02425</name>
</gene>
<evidence type="ECO:0008006" key="3">
    <source>
        <dbReference type="Google" id="ProtNLM"/>
    </source>
</evidence>
<dbReference type="OrthoDB" id="6691782at2"/>
<dbReference type="SUPFAM" id="SSF81901">
    <property type="entry name" value="HCP-like"/>
    <property type="match status" value="1"/>
</dbReference>
<dbReference type="InterPro" id="IPR006597">
    <property type="entry name" value="Sel1-like"/>
</dbReference>
<keyword evidence="2" id="KW-1185">Reference proteome</keyword>
<reference evidence="2" key="1">
    <citation type="submission" date="2016-06" db="EMBL/GenBank/DDBJ databases">
        <authorList>
            <person name="Radolfova-Krizova L."/>
            <person name="Nemec A."/>
        </authorList>
    </citation>
    <scope>NUCLEOTIDE SEQUENCE [LARGE SCALE GENOMIC DNA]</scope>
    <source>
        <strain evidence="2">ANC 4275</strain>
    </source>
</reference>